<dbReference type="InterPro" id="IPR050595">
    <property type="entry name" value="Bact_response_regulator"/>
</dbReference>
<feature type="non-terminal residue" evidence="3">
    <location>
        <position position="1"/>
    </location>
</feature>
<dbReference type="AlphaFoldDB" id="X0VSM7"/>
<accession>X0VSM7</accession>
<organism evidence="3">
    <name type="scientific">marine sediment metagenome</name>
    <dbReference type="NCBI Taxonomy" id="412755"/>
    <lineage>
        <taxon>unclassified sequences</taxon>
        <taxon>metagenomes</taxon>
        <taxon>ecological metagenomes</taxon>
    </lineage>
</organism>
<gene>
    <name evidence="3" type="ORF">S01H1_53100</name>
</gene>
<dbReference type="InterPro" id="IPR011006">
    <property type="entry name" value="CheY-like_superfamily"/>
</dbReference>
<feature type="domain" description="Response regulatory" evidence="2">
    <location>
        <begin position="47"/>
        <end position="160"/>
    </location>
</feature>
<dbReference type="EMBL" id="BARS01034366">
    <property type="protein sequence ID" value="GAG21434.1"/>
    <property type="molecule type" value="Genomic_DNA"/>
</dbReference>
<dbReference type="GO" id="GO:0000160">
    <property type="term" value="P:phosphorelay signal transduction system"/>
    <property type="evidence" value="ECO:0007669"/>
    <property type="project" value="UniProtKB-KW"/>
</dbReference>
<dbReference type="InterPro" id="IPR001789">
    <property type="entry name" value="Sig_transdc_resp-reg_receiver"/>
</dbReference>
<evidence type="ECO:0000256" key="1">
    <source>
        <dbReference type="ARBA" id="ARBA00022553"/>
    </source>
</evidence>
<dbReference type="Pfam" id="PF00072">
    <property type="entry name" value="Response_reg"/>
    <property type="match status" value="2"/>
</dbReference>
<reference evidence="3" key="1">
    <citation type="journal article" date="2014" name="Front. Microbiol.">
        <title>High frequency of phylogenetically diverse reductive dehalogenase-homologous genes in deep subseafloor sedimentary metagenomes.</title>
        <authorList>
            <person name="Kawai M."/>
            <person name="Futagami T."/>
            <person name="Toyoda A."/>
            <person name="Takaki Y."/>
            <person name="Nishi S."/>
            <person name="Hori S."/>
            <person name="Arai W."/>
            <person name="Tsubouchi T."/>
            <person name="Morono Y."/>
            <person name="Uchiyama I."/>
            <person name="Ito T."/>
            <person name="Fujiyama A."/>
            <person name="Inagaki F."/>
            <person name="Takami H."/>
        </authorList>
    </citation>
    <scope>NUCLEOTIDE SEQUENCE</scope>
    <source>
        <strain evidence="3">Expedition CK06-06</strain>
    </source>
</reference>
<dbReference type="SUPFAM" id="SSF52172">
    <property type="entry name" value="CheY-like"/>
    <property type="match status" value="2"/>
</dbReference>
<evidence type="ECO:0000259" key="2">
    <source>
        <dbReference type="PROSITE" id="PS50110"/>
    </source>
</evidence>
<sequence length="259" mass="28015">GLGSTFTIRVPAVLPGAAAGAQTLAREEPTKTPSELAAMRATGAGRTVLVIDDDAEAREIVERLLRSDDFLVVTASTGEEGLRLAHALQPAVITLDVMMPDMDGWAVLRALKADPVLRDVPVVMLTMLDDKSKGYSLGATDYLVKPVDGDRLRGVLSRYHEPDAACTALLVDDDAAVREMVSHTLTATGWEALEAENGRVALERMATCRPTLILLDLMMPVMDGFDFLVELHASPDWRDIPVVVLTAKDLTAEDRRILS</sequence>
<dbReference type="SMART" id="SM00448">
    <property type="entry name" value="REC"/>
    <property type="match status" value="2"/>
</dbReference>
<dbReference type="Gene3D" id="3.40.50.2300">
    <property type="match status" value="2"/>
</dbReference>
<comment type="caution">
    <text evidence="3">The sequence shown here is derived from an EMBL/GenBank/DDBJ whole genome shotgun (WGS) entry which is preliminary data.</text>
</comment>
<evidence type="ECO:0000313" key="3">
    <source>
        <dbReference type="EMBL" id="GAG21434.1"/>
    </source>
</evidence>
<keyword evidence="1" id="KW-0597">Phosphoprotein</keyword>
<dbReference type="PANTHER" id="PTHR44591">
    <property type="entry name" value="STRESS RESPONSE REGULATOR PROTEIN 1"/>
    <property type="match status" value="1"/>
</dbReference>
<protein>
    <recommendedName>
        <fullName evidence="2">Response regulatory domain-containing protein</fullName>
    </recommendedName>
</protein>
<feature type="domain" description="Response regulatory" evidence="2">
    <location>
        <begin position="167"/>
        <end position="259"/>
    </location>
</feature>
<dbReference type="CDD" id="cd17574">
    <property type="entry name" value="REC_OmpR"/>
    <property type="match status" value="1"/>
</dbReference>
<feature type="non-terminal residue" evidence="3">
    <location>
        <position position="259"/>
    </location>
</feature>
<dbReference type="PROSITE" id="PS50110">
    <property type="entry name" value="RESPONSE_REGULATORY"/>
    <property type="match status" value="2"/>
</dbReference>
<proteinExistence type="predicted"/>
<name>X0VSM7_9ZZZZ</name>
<dbReference type="PANTHER" id="PTHR44591:SF3">
    <property type="entry name" value="RESPONSE REGULATORY DOMAIN-CONTAINING PROTEIN"/>
    <property type="match status" value="1"/>
</dbReference>